<dbReference type="Pfam" id="PF00249">
    <property type="entry name" value="Myb_DNA-binding"/>
    <property type="match status" value="1"/>
</dbReference>
<dbReference type="PROSITE" id="PS50090">
    <property type="entry name" value="MYB_LIKE"/>
    <property type="match status" value="1"/>
</dbReference>
<dbReference type="PANTHER" id="PTHR45614:SF300">
    <property type="entry name" value="MYB TRANSCRIPTION FACTOR"/>
    <property type="match status" value="1"/>
</dbReference>
<dbReference type="GO" id="GO:0000978">
    <property type="term" value="F:RNA polymerase II cis-regulatory region sequence-specific DNA binding"/>
    <property type="evidence" value="ECO:0007669"/>
    <property type="project" value="TreeGrafter"/>
</dbReference>
<organism evidence="10 11">
    <name type="scientific">Rhamnella rubrinervis</name>
    <dbReference type="NCBI Taxonomy" id="2594499"/>
    <lineage>
        <taxon>Eukaryota</taxon>
        <taxon>Viridiplantae</taxon>
        <taxon>Streptophyta</taxon>
        <taxon>Embryophyta</taxon>
        <taxon>Tracheophyta</taxon>
        <taxon>Spermatophyta</taxon>
        <taxon>Magnoliopsida</taxon>
        <taxon>eudicotyledons</taxon>
        <taxon>Gunneridae</taxon>
        <taxon>Pentapetalae</taxon>
        <taxon>rosids</taxon>
        <taxon>fabids</taxon>
        <taxon>Rosales</taxon>
        <taxon>Rhamnaceae</taxon>
        <taxon>rhamnoid group</taxon>
        <taxon>Rhamneae</taxon>
        <taxon>Rhamnella</taxon>
    </lineage>
</organism>
<dbReference type="SUPFAM" id="SSF46689">
    <property type="entry name" value="Homeodomain-like"/>
    <property type="match status" value="1"/>
</dbReference>
<dbReference type="EMBL" id="VOIH02000004">
    <property type="protein sequence ID" value="KAF3448835.1"/>
    <property type="molecule type" value="Genomic_DNA"/>
</dbReference>
<dbReference type="CDD" id="cd00167">
    <property type="entry name" value="SANT"/>
    <property type="match status" value="1"/>
</dbReference>
<gene>
    <name evidence="10" type="ORF">FNV43_RR09548</name>
</gene>
<keyword evidence="3" id="KW-0805">Transcription regulation</keyword>
<dbReference type="InterPro" id="IPR017930">
    <property type="entry name" value="Myb_dom"/>
</dbReference>
<evidence type="ECO:0000256" key="4">
    <source>
        <dbReference type="ARBA" id="ARBA00023125"/>
    </source>
</evidence>
<accession>A0A8K0MKG8</accession>
<dbReference type="GO" id="GO:0000981">
    <property type="term" value="F:DNA-binding transcription factor activity, RNA polymerase II-specific"/>
    <property type="evidence" value="ECO:0007669"/>
    <property type="project" value="TreeGrafter"/>
</dbReference>
<evidence type="ECO:0000256" key="1">
    <source>
        <dbReference type="ARBA" id="ARBA00004123"/>
    </source>
</evidence>
<keyword evidence="2" id="KW-0677">Repeat</keyword>
<evidence type="ECO:0000313" key="10">
    <source>
        <dbReference type="EMBL" id="KAF3448835.1"/>
    </source>
</evidence>
<feature type="domain" description="Myb-like" evidence="8">
    <location>
        <begin position="44"/>
        <end position="95"/>
    </location>
</feature>
<keyword evidence="11" id="KW-1185">Reference proteome</keyword>
<comment type="caution">
    <text evidence="10">The sequence shown here is derived from an EMBL/GenBank/DDBJ whole genome shotgun (WGS) entry which is preliminary data.</text>
</comment>
<feature type="compositionally biased region" description="Basic and acidic residues" evidence="7">
    <location>
        <begin position="1"/>
        <end position="11"/>
    </location>
</feature>
<evidence type="ECO:0000256" key="5">
    <source>
        <dbReference type="ARBA" id="ARBA00023163"/>
    </source>
</evidence>
<evidence type="ECO:0000313" key="11">
    <source>
        <dbReference type="Proteomes" id="UP000796880"/>
    </source>
</evidence>
<dbReference type="InterPro" id="IPR001005">
    <property type="entry name" value="SANT/Myb"/>
</dbReference>
<evidence type="ECO:0000259" key="9">
    <source>
        <dbReference type="PROSITE" id="PS51294"/>
    </source>
</evidence>
<evidence type="ECO:0000256" key="7">
    <source>
        <dbReference type="SAM" id="MobiDB-lite"/>
    </source>
</evidence>
<dbReference type="Gene3D" id="1.10.10.60">
    <property type="entry name" value="Homeodomain-like"/>
    <property type="match status" value="1"/>
</dbReference>
<dbReference type="InterPro" id="IPR050560">
    <property type="entry name" value="MYB_TF"/>
</dbReference>
<feature type="domain" description="HTH myb-type" evidence="9">
    <location>
        <begin position="119"/>
        <end position="138"/>
    </location>
</feature>
<feature type="region of interest" description="Disordered" evidence="7">
    <location>
        <begin position="1"/>
        <end position="52"/>
    </location>
</feature>
<dbReference type="Proteomes" id="UP000796880">
    <property type="component" value="Unassembled WGS sequence"/>
</dbReference>
<evidence type="ECO:0000256" key="2">
    <source>
        <dbReference type="ARBA" id="ARBA00022737"/>
    </source>
</evidence>
<dbReference type="PANTHER" id="PTHR45614">
    <property type="entry name" value="MYB PROTEIN-RELATED"/>
    <property type="match status" value="1"/>
</dbReference>
<proteinExistence type="predicted"/>
<evidence type="ECO:0000259" key="8">
    <source>
        <dbReference type="PROSITE" id="PS50090"/>
    </source>
</evidence>
<feature type="domain" description="HTH myb-type" evidence="9">
    <location>
        <begin position="44"/>
        <end position="99"/>
    </location>
</feature>
<dbReference type="InterPro" id="IPR009057">
    <property type="entry name" value="Homeodomain-like_sf"/>
</dbReference>
<sequence length="347" mass="38622">METEDATHADNDVVSAGDPEDPAGGGVSGDEALLAAGDGVGSGGRERVKGPWSPEEDAILSRLVSKFGARNWSLIARGISGRSGKSCRLRWCNQLDPAVKRKPFSEISLFSLESCDINIGRTDNAIKNHWNSTLRRRCLEHGKIKLESGNMVEDVSFDKTKASSEETMSCGDVNSFKSVEGRDISSLDHMDDRYEDKLPTEDQFQCKDLWLASKPDIEIFKLLKADNGGGPEFIEYTEPPSFPSFELAAIATDISNLAWLRSGLENSSVRAMGDAAGRILSHGPQAQENVEEGYYELYKCSYFRISKEDKAELEQEEESSYTQEMSNQWWVNLDDKELHNIENMMEP</sequence>
<dbReference type="SMART" id="SM00717">
    <property type="entry name" value="SANT"/>
    <property type="match status" value="1"/>
</dbReference>
<evidence type="ECO:0000256" key="6">
    <source>
        <dbReference type="ARBA" id="ARBA00023242"/>
    </source>
</evidence>
<dbReference type="PROSITE" id="PS51294">
    <property type="entry name" value="HTH_MYB"/>
    <property type="match status" value="2"/>
</dbReference>
<reference evidence="10" key="1">
    <citation type="submission" date="2020-03" db="EMBL/GenBank/DDBJ databases">
        <title>A high-quality chromosome-level genome assembly of a woody plant with both climbing and erect habits, Rhamnella rubrinervis.</title>
        <authorList>
            <person name="Lu Z."/>
            <person name="Yang Y."/>
            <person name="Zhu X."/>
            <person name="Sun Y."/>
        </authorList>
    </citation>
    <scope>NUCLEOTIDE SEQUENCE</scope>
    <source>
        <strain evidence="10">BYM</strain>
        <tissue evidence="10">Leaf</tissue>
    </source>
</reference>
<dbReference type="OrthoDB" id="2143914at2759"/>
<dbReference type="GO" id="GO:0005634">
    <property type="term" value="C:nucleus"/>
    <property type="evidence" value="ECO:0007669"/>
    <property type="project" value="UniProtKB-SubCell"/>
</dbReference>
<evidence type="ECO:0000256" key="3">
    <source>
        <dbReference type="ARBA" id="ARBA00023015"/>
    </source>
</evidence>
<keyword evidence="5" id="KW-0804">Transcription</keyword>
<keyword evidence="6" id="KW-0539">Nucleus</keyword>
<comment type="subcellular location">
    <subcellularLocation>
        <location evidence="1">Nucleus</location>
    </subcellularLocation>
</comment>
<name>A0A8K0MKG8_9ROSA</name>
<protein>
    <submittedName>
        <fullName evidence="10">Uncharacterized protein</fullName>
    </submittedName>
</protein>
<dbReference type="FunFam" id="1.10.10.60:FF:000060">
    <property type="entry name" value="MYB transcription factor"/>
    <property type="match status" value="1"/>
</dbReference>
<keyword evidence="4" id="KW-0238">DNA-binding</keyword>
<dbReference type="AlphaFoldDB" id="A0A8K0MKG8"/>